<protein>
    <submittedName>
        <fullName evidence="4">Nicotinamide-nucleotide adenylyltransferase</fullName>
    </submittedName>
</protein>
<dbReference type="InterPro" id="IPR004821">
    <property type="entry name" value="Cyt_trans-like"/>
</dbReference>
<sequence length="210" mass="24711">MSHIYLNDTTDEFTKSEITPMYTFDYLVFIGRFQPFHLAHMQTIEIALQQSQNVILALGSAQSERNIKNPFLAIEREQMILSNFSEQEQKRIHFVHVVDVYNDEKWVKQVKDLVNAVIQPNMKVGLIGHFKDESSYYLRLFPEWQMVELDSLKDSISATPMREAYYRGEIQTEFFPQGTIQFLSEFQKSAIYQQLQQKFKHNDPSNIDEA</sequence>
<feature type="domain" description="Cytidyltransferase-like" evidence="3">
    <location>
        <begin position="28"/>
        <end position="83"/>
    </location>
</feature>
<evidence type="ECO:0000256" key="2">
    <source>
        <dbReference type="ARBA" id="ARBA00022695"/>
    </source>
</evidence>
<comment type="caution">
    <text evidence="4">The sequence shown here is derived from an EMBL/GenBank/DDBJ whole genome shotgun (WGS) entry which is preliminary data.</text>
</comment>
<dbReference type="PANTHER" id="PTHR21342">
    <property type="entry name" value="PHOSPHOPANTETHEINE ADENYLYLTRANSFERASE"/>
    <property type="match status" value="1"/>
</dbReference>
<dbReference type="NCBIfam" id="NF010365">
    <property type="entry name" value="PRK13793.1"/>
    <property type="match status" value="1"/>
</dbReference>
<dbReference type="NCBIfam" id="TIGR00125">
    <property type="entry name" value="cyt_tran_rel"/>
    <property type="match status" value="1"/>
</dbReference>
<evidence type="ECO:0000259" key="3">
    <source>
        <dbReference type="Pfam" id="PF01467"/>
    </source>
</evidence>
<dbReference type="AlphaFoldDB" id="A0A2N0WFV3"/>
<evidence type="ECO:0000256" key="1">
    <source>
        <dbReference type="ARBA" id="ARBA00022679"/>
    </source>
</evidence>
<name>A0A2N0WFV3_9GAMM</name>
<accession>A0A2N0WFV3</accession>
<gene>
    <name evidence="4" type="ORF">CW311_08885</name>
</gene>
<evidence type="ECO:0000313" key="4">
    <source>
        <dbReference type="EMBL" id="PKF33953.1"/>
    </source>
</evidence>
<dbReference type="GO" id="GO:0016779">
    <property type="term" value="F:nucleotidyltransferase activity"/>
    <property type="evidence" value="ECO:0007669"/>
    <property type="project" value="UniProtKB-KW"/>
</dbReference>
<dbReference type="Proteomes" id="UP000233553">
    <property type="component" value="Unassembled WGS sequence"/>
</dbReference>
<dbReference type="Pfam" id="PF01467">
    <property type="entry name" value="CTP_transf_like"/>
    <property type="match status" value="1"/>
</dbReference>
<dbReference type="EMBL" id="PISJ01000012">
    <property type="protein sequence ID" value="PKF33953.1"/>
    <property type="molecule type" value="Genomic_DNA"/>
</dbReference>
<dbReference type="SUPFAM" id="SSF52374">
    <property type="entry name" value="Nucleotidylyl transferase"/>
    <property type="match status" value="1"/>
</dbReference>
<organism evidence="4 5">
    <name type="scientific">Acinetobacter proteolyticus</name>
    <dbReference type="NCBI Taxonomy" id="1776741"/>
    <lineage>
        <taxon>Bacteria</taxon>
        <taxon>Pseudomonadati</taxon>
        <taxon>Pseudomonadota</taxon>
        <taxon>Gammaproteobacteria</taxon>
        <taxon>Moraxellales</taxon>
        <taxon>Moraxellaceae</taxon>
        <taxon>Acinetobacter</taxon>
    </lineage>
</organism>
<proteinExistence type="predicted"/>
<dbReference type="InterPro" id="IPR014729">
    <property type="entry name" value="Rossmann-like_a/b/a_fold"/>
</dbReference>
<keyword evidence="1 4" id="KW-0808">Transferase</keyword>
<dbReference type="Gene3D" id="3.40.50.620">
    <property type="entry name" value="HUPs"/>
    <property type="match status" value="1"/>
</dbReference>
<evidence type="ECO:0000313" key="5">
    <source>
        <dbReference type="Proteomes" id="UP000233553"/>
    </source>
</evidence>
<dbReference type="PANTHER" id="PTHR21342:SF0">
    <property type="entry name" value="BIFUNCTIONAL NMN ADENYLYLTRANSFERASE_NUDIX HYDROLASE"/>
    <property type="match status" value="1"/>
</dbReference>
<keyword evidence="2 4" id="KW-0548">Nucleotidyltransferase</keyword>
<reference evidence="4 5" key="1">
    <citation type="submission" date="2017-12" db="EMBL/GenBank/DDBJ databases">
        <title>Draft Genome sequences of multiple microbial strains isolated from spacecraft associated surfaces.</title>
        <authorList>
            <person name="Seuylemezian A."/>
            <person name="Vaishampayan P."/>
            <person name="Venkateswaran K."/>
        </authorList>
    </citation>
    <scope>NUCLEOTIDE SEQUENCE [LARGE SCALE GENOMIC DNA]</scope>
    <source>
        <strain evidence="4 5">2P01AA</strain>
    </source>
</reference>